<gene>
    <name evidence="2" type="ordered locus">MXAN_2943</name>
</gene>
<evidence type="ECO:0000313" key="2">
    <source>
        <dbReference type="EMBL" id="ABF86417.1"/>
    </source>
</evidence>
<dbReference type="AlphaFoldDB" id="Q1D871"/>
<dbReference type="KEGG" id="mxa:MXAN_2943"/>
<feature type="region of interest" description="Disordered" evidence="1">
    <location>
        <begin position="1"/>
        <end position="75"/>
    </location>
</feature>
<feature type="compositionally biased region" description="Basic and acidic residues" evidence="1">
    <location>
        <begin position="453"/>
        <end position="467"/>
    </location>
</feature>
<protein>
    <submittedName>
        <fullName evidence="2">Uncharacterized protein</fullName>
    </submittedName>
</protein>
<feature type="region of interest" description="Disordered" evidence="1">
    <location>
        <begin position="453"/>
        <end position="520"/>
    </location>
</feature>
<reference evidence="2 3" key="1">
    <citation type="journal article" date="2006" name="Proc. Natl. Acad. Sci. U.S.A.">
        <title>Evolution of sensory complexity recorded in a myxobacterial genome.</title>
        <authorList>
            <person name="Goldman B.S."/>
            <person name="Nierman W.C."/>
            <person name="Kaiser D."/>
            <person name="Slater S.C."/>
            <person name="Durkin A.S."/>
            <person name="Eisen J.A."/>
            <person name="Ronning C.M."/>
            <person name="Barbazuk W.B."/>
            <person name="Blanchard M."/>
            <person name="Field C."/>
            <person name="Halling C."/>
            <person name="Hinkle G."/>
            <person name="Iartchuk O."/>
            <person name="Kim H.S."/>
            <person name="Mackenzie C."/>
            <person name="Madupu R."/>
            <person name="Miller N."/>
            <person name="Shvartsbeyn A."/>
            <person name="Sullivan S.A."/>
            <person name="Vaudin M."/>
            <person name="Wiegand R."/>
            <person name="Kaplan H.B."/>
        </authorList>
    </citation>
    <scope>NUCLEOTIDE SEQUENCE [LARGE SCALE GENOMIC DNA]</scope>
    <source>
        <strain evidence="3">DK1622</strain>
    </source>
</reference>
<dbReference type="EnsemblBacteria" id="ABF86417">
    <property type="protein sequence ID" value="ABF86417"/>
    <property type="gene ID" value="MXAN_2943"/>
</dbReference>
<proteinExistence type="predicted"/>
<feature type="compositionally biased region" description="Basic and acidic residues" evidence="1">
    <location>
        <begin position="46"/>
        <end position="56"/>
    </location>
</feature>
<evidence type="ECO:0000313" key="3">
    <source>
        <dbReference type="Proteomes" id="UP000002402"/>
    </source>
</evidence>
<dbReference type="EMBL" id="CP000113">
    <property type="protein sequence ID" value="ABF86417.1"/>
    <property type="molecule type" value="Genomic_DNA"/>
</dbReference>
<sequence>MLGQPARQRGEPRAQRPPLVSRGRQARRAQLLRAKRQMARHPLQQDGREARPRDEDGFAALTQRAEAPQRQAPTIRKAHRVGALSLRAFGARVAHEPSSNEEVPLRAEDIPPEAPHGDVEQPVSIASKLTGKHGGHGMAGHGRYLLSARGLLRRGAAAHGAGAEERGRVHWASALLAQHRVDGAHQLSAHAGRQWQVSQRGLKLLGADAPAALRLADGQRLVALALRVLVTATGAPLLQEGSTLGAVGLELARQAEELLGGDVLVRQELLEGTHGLLSSGNEGPALEHRPPGERARGPGTASVLVAVVAVRLLDEHAESRHGRGAEGQVVRAHRERHDVAALDVGAALGAAGALLDFHRLTAGGGDGKGHVRVGVDDVVGGLARGEGHHALIPFRAAHQGDVVAAVVRANLGGRVVGPHVGDDGGGGPLLEVLARLGVDALFFGMVVAAAGGDERGGQQERGKELLRHGATPRDWTAGVPRPRASNGHRQDMEGPPRVRGNGRGVHGARNTGAVRQLSRRGHKAAMTHSPRGADGVCLALADGQPHTARQAV</sequence>
<feature type="compositionally biased region" description="Basic and acidic residues" evidence="1">
    <location>
        <begin position="285"/>
        <end position="296"/>
    </location>
</feature>
<evidence type="ECO:0000256" key="1">
    <source>
        <dbReference type="SAM" id="MobiDB-lite"/>
    </source>
</evidence>
<dbReference type="Proteomes" id="UP000002402">
    <property type="component" value="Chromosome"/>
</dbReference>
<accession>Q1D871</accession>
<organism evidence="2 3">
    <name type="scientific">Myxococcus xanthus (strain DK1622)</name>
    <dbReference type="NCBI Taxonomy" id="246197"/>
    <lineage>
        <taxon>Bacteria</taxon>
        <taxon>Pseudomonadati</taxon>
        <taxon>Myxococcota</taxon>
        <taxon>Myxococcia</taxon>
        <taxon>Myxococcales</taxon>
        <taxon>Cystobacterineae</taxon>
        <taxon>Myxococcaceae</taxon>
        <taxon>Myxococcus</taxon>
    </lineage>
</organism>
<name>Q1D871_MYXXD</name>
<keyword evidence="3" id="KW-1185">Reference proteome</keyword>
<feature type="region of interest" description="Disordered" evidence="1">
    <location>
        <begin position="276"/>
        <end position="298"/>
    </location>
</feature>
<dbReference type="HOGENOM" id="CLU_493335_0_0_7"/>